<organism evidence="1">
    <name type="scientific">marine sediment metagenome</name>
    <dbReference type="NCBI Taxonomy" id="412755"/>
    <lineage>
        <taxon>unclassified sequences</taxon>
        <taxon>metagenomes</taxon>
        <taxon>ecological metagenomes</taxon>
    </lineage>
</organism>
<dbReference type="AlphaFoldDB" id="A0A0F9LQT7"/>
<comment type="caution">
    <text evidence="1">The sequence shown here is derived from an EMBL/GenBank/DDBJ whole genome shotgun (WGS) entry which is preliminary data.</text>
</comment>
<proteinExistence type="predicted"/>
<dbReference type="EMBL" id="LAZR01005747">
    <property type="protein sequence ID" value="KKM97439.1"/>
    <property type="molecule type" value="Genomic_DNA"/>
</dbReference>
<accession>A0A0F9LQT7</accession>
<reference evidence="1" key="1">
    <citation type="journal article" date="2015" name="Nature">
        <title>Complex archaea that bridge the gap between prokaryotes and eukaryotes.</title>
        <authorList>
            <person name="Spang A."/>
            <person name="Saw J.H."/>
            <person name="Jorgensen S.L."/>
            <person name="Zaremba-Niedzwiedzka K."/>
            <person name="Martijn J."/>
            <person name="Lind A.E."/>
            <person name="van Eijk R."/>
            <person name="Schleper C."/>
            <person name="Guy L."/>
            <person name="Ettema T.J."/>
        </authorList>
    </citation>
    <scope>NUCLEOTIDE SEQUENCE</scope>
</reference>
<evidence type="ECO:0000313" key="1">
    <source>
        <dbReference type="EMBL" id="KKM97439.1"/>
    </source>
</evidence>
<name>A0A0F9LQT7_9ZZZZ</name>
<gene>
    <name evidence="1" type="ORF">LCGC14_1168120</name>
</gene>
<protein>
    <submittedName>
        <fullName evidence="1">Uncharacterized protein</fullName>
    </submittedName>
</protein>
<sequence>MLKTDVKKKVETYTLKLTADELSWLLLEVFPAAIRNAEGSFATEMRDTRDAWWDEVAKQGWRPF</sequence>